<evidence type="ECO:0000256" key="1">
    <source>
        <dbReference type="SAM" id="MobiDB-lite"/>
    </source>
</evidence>
<sequence length="166" mass="17730">MPTHGPHDPDATPSELAEIVTDAVIGEHMGRGTVTETLALVALKARQECDIARERVSLVHRAYRAAMARAGYDERSAKYVAGLAVAILEDPKLLDVLNLADVATWDVVARLGDDQGHAPDERDGDDQGHAPDERDGDDQGHAPDERDGDDQGHAPDEDQGDADAAP</sequence>
<comment type="caution">
    <text evidence="2">The sequence shown here is derived from an EMBL/GenBank/DDBJ whole genome shotgun (WGS) entry which is preliminary data.</text>
</comment>
<feature type="region of interest" description="Disordered" evidence="1">
    <location>
        <begin position="113"/>
        <end position="166"/>
    </location>
</feature>
<keyword evidence="3" id="KW-1185">Reference proteome</keyword>
<gene>
    <name evidence="2" type="ORF">ACFPCY_35110</name>
</gene>
<feature type="compositionally biased region" description="Basic and acidic residues" evidence="1">
    <location>
        <begin position="113"/>
        <end position="156"/>
    </location>
</feature>
<proteinExistence type="predicted"/>
<accession>A0ABV9U7Q4</accession>
<organism evidence="2 3">
    <name type="scientific">Actinomadura gamaensis</name>
    <dbReference type="NCBI Taxonomy" id="1763541"/>
    <lineage>
        <taxon>Bacteria</taxon>
        <taxon>Bacillati</taxon>
        <taxon>Actinomycetota</taxon>
        <taxon>Actinomycetes</taxon>
        <taxon>Streptosporangiales</taxon>
        <taxon>Thermomonosporaceae</taxon>
        <taxon>Actinomadura</taxon>
    </lineage>
</organism>
<evidence type="ECO:0008006" key="4">
    <source>
        <dbReference type="Google" id="ProtNLM"/>
    </source>
</evidence>
<protein>
    <recommendedName>
        <fullName evidence="4">DUF222 domain-containing protein</fullName>
    </recommendedName>
</protein>
<name>A0ABV9U7Q4_9ACTN</name>
<evidence type="ECO:0000313" key="2">
    <source>
        <dbReference type="EMBL" id="MFC4912575.1"/>
    </source>
</evidence>
<evidence type="ECO:0000313" key="3">
    <source>
        <dbReference type="Proteomes" id="UP001595872"/>
    </source>
</evidence>
<feature type="compositionally biased region" description="Acidic residues" evidence="1">
    <location>
        <begin position="157"/>
        <end position="166"/>
    </location>
</feature>
<reference evidence="3" key="1">
    <citation type="journal article" date="2019" name="Int. J. Syst. Evol. Microbiol.">
        <title>The Global Catalogue of Microorganisms (GCM) 10K type strain sequencing project: providing services to taxonomists for standard genome sequencing and annotation.</title>
        <authorList>
            <consortium name="The Broad Institute Genomics Platform"/>
            <consortium name="The Broad Institute Genome Sequencing Center for Infectious Disease"/>
            <person name="Wu L."/>
            <person name="Ma J."/>
        </authorList>
    </citation>
    <scope>NUCLEOTIDE SEQUENCE [LARGE SCALE GENOMIC DNA]</scope>
    <source>
        <strain evidence="3">KLKA75</strain>
    </source>
</reference>
<dbReference type="RefSeq" id="WP_378262618.1">
    <property type="nucleotide sequence ID" value="NZ_JBHSIT010000012.1"/>
</dbReference>
<dbReference type="EMBL" id="JBHSIT010000012">
    <property type="protein sequence ID" value="MFC4912575.1"/>
    <property type="molecule type" value="Genomic_DNA"/>
</dbReference>
<dbReference type="Proteomes" id="UP001595872">
    <property type="component" value="Unassembled WGS sequence"/>
</dbReference>